<dbReference type="RefSeq" id="WP_016897751.1">
    <property type="nucleotide sequence ID" value="NZ_CANSXX010000039.1"/>
</dbReference>
<keyword evidence="7" id="KW-1185">Reference proteome</keyword>
<reference evidence="5" key="5">
    <citation type="submission" date="2023-01" db="EMBL/GenBank/DDBJ databases">
        <title>Oxazolidinone resistance genes in florfenicol resistant enterococci from beef cattle and veal calves at slaughter.</title>
        <authorList>
            <person name="Biggel M."/>
        </authorList>
    </citation>
    <scope>NUCLEOTIDE SEQUENCE</scope>
    <source>
        <strain evidence="5">K79-1</strain>
    </source>
</reference>
<dbReference type="EMBL" id="JACGAN010000014">
    <property type="protein sequence ID" value="MBA5747133.1"/>
    <property type="molecule type" value="Genomic_DNA"/>
</dbReference>
<name>A0A0U4X9M2_9LACT</name>
<dbReference type="EMBL" id="CP116590">
    <property type="protein sequence ID" value="WCG38196.1"/>
    <property type="molecule type" value="Genomic_DNA"/>
</dbReference>
<dbReference type="Proteomes" id="UP000540056">
    <property type="component" value="Unassembled WGS sequence"/>
</dbReference>
<keyword evidence="1" id="KW-1133">Transmembrane helix</keyword>
<evidence type="ECO:0000313" key="7">
    <source>
        <dbReference type="Proteomes" id="UP000540056"/>
    </source>
</evidence>
<evidence type="ECO:0000313" key="5">
    <source>
        <dbReference type="EMBL" id="WCG38196.1"/>
    </source>
</evidence>
<evidence type="ECO:0000313" key="2">
    <source>
        <dbReference type="EMBL" id="AMB97969.1"/>
    </source>
</evidence>
<reference evidence="2 6" key="1">
    <citation type="journal article" date="2016" name="Genome Announc.">
        <title>Complete Genome Sequences of Aerococcus christensenii CCUG 28831T, Aerococcus sanguinicola CCUG 43001T, Aerococcus urinae CCUG 36881T, Aerococcus urinaeequi CCUG 28094T, Aerococcus urinaehominis CCUG 42038 BT, and Aerococcus viridans CCUG 4311T.</title>
        <authorList>
            <person name="Carkaci D."/>
            <person name="Dargis R."/>
            <person name="Nielsen X.C."/>
            <person name="Skovgaard O."/>
            <person name="Fuursted K."/>
            <person name="Christensen J.J."/>
        </authorList>
    </citation>
    <scope>NUCLEOTIDE SEQUENCE [LARGE SCALE GENOMIC DNA]</scope>
    <source>
        <strain evidence="2 6">CCUG28094</strain>
    </source>
</reference>
<accession>A0A0U4X9M2</accession>
<protein>
    <recommendedName>
        <fullName evidence="9">PepSY domain-containing protein</fullName>
    </recommendedName>
</protein>
<reference evidence="3 7" key="3">
    <citation type="submission" date="2020-07" db="EMBL/GenBank/DDBJ databases">
        <title>Draft Genome Sequences of Lactobacillales Isolated from the International Space Station.</title>
        <authorList>
            <person name="Bharadwaj A.R."/>
            <person name="Singh N.K."/>
            <person name="Wood J.M."/>
            <person name="Debieu M."/>
            <person name="O'Hara N.B."/>
            <person name="Karouia F."/>
            <person name="Mason C.E."/>
            <person name="Venkateswaran K."/>
        </authorList>
    </citation>
    <scope>NUCLEOTIDE SEQUENCE [LARGE SCALE GENOMIC DNA]</scope>
    <source>
        <strain evidence="3 7">151250015-1-258-55</strain>
    </source>
</reference>
<reference evidence="6" key="2">
    <citation type="submission" date="2016-01" db="EMBL/GenBank/DDBJ databases">
        <title>Six Aerococcus type strain genome sequencing and assembly using PacBio and Illumina Hiseq.</title>
        <authorList>
            <person name="Carkaci D."/>
            <person name="Dargis R."/>
            <person name="Nielsen X.C."/>
            <person name="Skovgaard O."/>
            <person name="Fuursted K."/>
            <person name="Christensen J.J."/>
        </authorList>
    </citation>
    <scope>NUCLEOTIDE SEQUENCE [LARGE SCALE GENOMIC DNA]</scope>
    <source>
        <strain evidence="6">CCUG28094</strain>
    </source>
</reference>
<dbReference type="Proteomes" id="UP001164714">
    <property type="component" value="Chromosome"/>
</dbReference>
<feature type="transmembrane region" description="Helical" evidence="1">
    <location>
        <begin position="15"/>
        <end position="37"/>
    </location>
</feature>
<sequence>MSNQYNQQPTKRDDVLLAGFLFGCGLVIGGVVGALVADHSKKVDGNDVLQKAKALFTDPGTIEGSWIELQPIQAERFGQKQEVFYGGISRTEDNELVQYEFMADPSTGNFLDFYKL</sequence>
<dbReference type="OrthoDB" id="2989832at2"/>
<dbReference type="KEGG" id="aui:APT62_07180"/>
<dbReference type="Proteomes" id="UP001179483">
    <property type="component" value="Chromosome"/>
</dbReference>
<evidence type="ECO:0000313" key="8">
    <source>
        <dbReference type="Proteomes" id="UP001179483"/>
    </source>
</evidence>
<dbReference type="EMBL" id="CP014162">
    <property type="protein sequence ID" value="AMB97969.1"/>
    <property type="molecule type" value="Genomic_DNA"/>
</dbReference>
<evidence type="ECO:0000313" key="4">
    <source>
        <dbReference type="EMBL" id="WAT25016.1"/>
    </source>
</evidence>
<keyword evidence="1" id="KW-0472">Membrane</keyword>
<gene>
    <name evidence="2" type="ORF">AWM74_06885</name>
    <name evidence="3" type="ORF">H3232_08040</name>
    <name evidence="4" type="ORF">OZ415_02690</name>
    <name evidence="5" type="ORF">PML80_02300</name>
</gene>
<evidence type="ECO:0000313" key="3">
    <source>
        <dbReference type="EMBL" id="MBA5747133.1"/>
    </source>
</evidence>
<dbReference type="AlphaFoldDB" id="A0A0U4X9M2"/>
<keyword evidence="1" id="KW-0812">Transmembrane</keyword>
<evidence type="ECO:0000313" key="6">
    <source>
        <dbReference type="Proteomes" id="UP000067698"/>
    </source>
</evidence>
<organism evidence="5 8">
    <name type="scientific">Aerococcus urinaeequi</name>
    <dbReference type="NCBI Taxonomy" id="51665"/>
    <lineage>
        <taxon>Bacteria</taxon>
        <taxon>Bacillati</taxon>
        <taxon>Bacillota</taxon>
        <taxon>Bacilli</taxon>
        <taxon>Lactobacillales</taxon>
        <taxon>Aerococcaceae</taxon>
        <taxon>Aerococcus</taxon>
    </lineage>
</organism>
<reference evidence="4" key="4">
    <citation type="submission" date="2022-12" db="EMBL/GenBank/DDBJ databases">
        <title>Whole genome sequence analysis of a duck derived balloon bacteium Aerococcus urinaeequi henan2020.</title>
        <authorList>
            <person name="Zhang H."/>
            <person name="Qiao H.X."/>
            <person name="Bian C.Z."/>
            <person name="Shu J.C."/>
        </authorList>
    </citation>
    <scope>NUCLEOTIDE SEQUENCE</scope>
    <source>
        <strain evidence="4">2020-HN-1</strain>
    </source>
</reference>
<evidence type="ECO:0000256" key="1">
    <source>
        <dbReference type="SAM" id="Phobius"/>
    </source>
</evidence>
<dbReference type="GeneID" id="92867280"/>
<dbReference type="EMBL" id="CP114063">
    <property type="protein sequence ID" value="WAT25016.1"/>
    <property type="molecule type" value="Genomic_DNA"/>
</dbReference>
<evidence type="ECO:0008006" key="9">
    <source>
        <dbReference type="Google" id="ProtNLM"/>
    </source>
</evidence>
<proteinExistence type="predicted"/>
<dbReference type="Proteomes" id="UP000067698">
    <property type="component" value="Chromosome"/>
</dbReference>